<evidence type="ECO:0000313" key="2">
    <source>
        <dbReference type="EMBL" id="SPW31782.1"/>
    </source>
</evidence>
<keyword evidence="1" id="KW-0812">Transmembrane</keyword>
<dbReference type="Proteomes" id="UP000249886">
    <property type="component" value="Unassembled WGS sequence"/>
</dbReference>
<keyword evidence="1" id="KW-0472">Membrane</keyword>
<organism evidence="2 3">
    <name type="scientific">Corynebacterium matruchotii</name>
    <dbReference type="NCBI Taxonomy" id="43768"/>
    <lineage>
        <taxon>Bacteria</taxon>
        <taxon>Bacillati</taxon>
        <taxon>Actinomycetota</taxon>
        <taxon>Actinomycetes</taxon>
        <taxon>Mycobacteriales</taxon>
        <taxon>Corynebacteriaceae</taxon>
        <taxon>Corynebacterium</taxon>
    </lineage>
</organism>
<name>A0A6H9XS11_9CORY</name>
<protein>
    <submittedName>
        <fullName evidence="2">Uncharacterized protein conserved in bacteria</fullName>
    </submittedName>
</protein>
<reference evidence="2 3" key="1">
    <citation type="submission" date="2018-06" db="EMBL/GenBank/DDBJ databases">
        <authorList>
            <consortium name="Pathogen Informatics"/>
            <person name="Doyle S."/>
        </authorList>
    </citation>
    <scope>NUCLEOTIDE SEQUENCE [LARGE SCALE GENOMIC DNA]</scope>
    <source>
        <strain evidence="2 3">NCTC10254</strain>
    </source>
</reference>
<dbReference type="Pfam" id="PF12730">
    <property type="entry name" value="ABC2_membrane_4"/>
    <property type="match status" value="1"/>
</dbReference>
<feature type="transmembrane region" description="Helical" evidence="1">
    <location>
        <begin position="159"/>
        <end position="182"/>
    </location>
</feature>
<comment type="caution">
    <text evidence="2">The sequence shown here is derived from an EMBL/GenBank/DDBJ whole genome shotgun (WGS) entry which is preliminary data.</text>
</comment>
<dbReference type="RefSeq" id="WP_005526948.1">
    <property type="nucleotide sequence ID" value="NZ_CAJPQJ010000001.1"/>
</dbReference>
<feature type="transmembrane region" description="Helical" evidence="1">
    <location>
        <begin position="47"/>
        <end position="68"/>
    </location>
</feature>
<feature type="transmembrane region" description="Helical" evidence="1">
    <location>
        <begin position="95"/>
        <end position="118"/>
    </location>
</feature>
<dbReference type="EMBL" id="UARK01000032">
    <property type="protein sequence ID" value="SPW31782.1"/>
    <property type="molecule type" value="Genomic_DNA"/>
</dbReference>
<proteinExistence type="predicted"/>
<evidence type="ECO:0000256" key="1">
    <source>
        <dbReference type="SAM" id="Phobius"/>
    </source>
</evidence>
<feature type="transmembrane region" description="Helical" evidence="1">
    <location>
        <begin position="213"/>
        <end position="232"/>
    </location>
</feature>
<dbReference type="AlphaFoldDB" id="A0A6H9XS11"/>
<feature type="transmembrane region" description="Helical" evidence="1">
    <location>
        <begin position="12"/>
        <end position="35"/>
    </location>
</feature>
<gene>
    <name evidence="2" type="ORF">NCTC10254_02222</name>
</gene>
<evidence type="ECO:0000313" key="3">
    <source>
        <dbReference type="Proteomes" id="UP000249886"/>
    </source>
</evidence>
<accession>A0A6H9XS11</accession>
<keyword evidence="1" id="KW-1133">Transmembrane helix</keyword>
<dbReference type="GeneID" id="84574885"/>
<feature type="transmembrane region" description="Helical" evidence="1">
    <location>
        <begin position="130"/>
        <end position="152"/>
    </location>
</feature>
<sequence>MIAIEFRKLRHLKIAPMVLGMLFLLCLFNIGSFGASRIKDLAAELSGIGMIQAFLVPILIATITTRIVEIEHSGGGWRSFSLIGAPPGTLCRTKFAILTIILIPFTLVEILVPLAFYLSAGGTNFKASAWVSYILCVIIMNLLTCMVHIILAHRYDNQLVSIGVGTLGAFIAMFSFLLPRYITRFIPWAYYSLILPATASSETHSLVYTNPGILTYLCFTTLTILIAGGFYYHTTQLNKGES</sequence>